<dbReference type="PANTHER" id="PTHR35146">
    <property type="entry name" value="UPF0178 PROTEIN YAII"/>
    <property type="match status" value="1"/>
</dbReference>
<dbReference type="Proteomes" id="UP000004835">
    <property type="component" value="Unassembled WGS sequence"/>
</dbReference>
<reference evidence="3 4" key="1">
    <citation type="submission" date="2011-01" db="EMBL/GenBank/DDBJ databases">
        <authorList>
            <person name="Muzny D."/>
            <person name="Qin X."/>
            <person name="Deng J."/>
            <person name="Jiang H."/>
            <person name="Liu Y."/>
            <person name="Qu J."/>
            <person name="Song X.-Z."/>
            <person name="Zhang L."/>
            <person name="Thornton R."/>
            <person name="Coyle M."/>
            <person name="Francisco L."/>
            <person name="Jackson L."/>
            <person name="Javaid M."/>
            <person name="Korchina V."/>
            <person name="Kovar C."/>
            <person name="Mata R."/>
            <person name="Mathew T."/>
            <person name="Ngo R."/>
            <person name="Nguyen L."/>
            <person name="Nguyen N."/>
            <person name="Okwuonu G."/>
            <person name="Ongeri F."/>
            <person name="Pham C."/>
            <person name="Simmons D."/>
            <person name="Wilczek-Boney K."/>
            <person name="Hale W."/>
            <person name="Jakkamsetti A."/>
            <person name="Pham P."/>
            <person name="Ruth R."/>
            <person name="San Lucas F."/>
            <person name="Warren J."/>
            <person name="Zhang J."/>
            <person name="Zhao Z."/>
            <person name="Zhou C."/>
            <person name="Zhu D."/>
            <person name="Lee S."/>
            <person name="Bess C."/>
            <person name="Blankenburg K."/>
            <person name="Forbes L."/>
            <person name="Fu Q."/>
            <person name="Gubbala S."/>
            <person name="Hirani K."/>
            <person name="Jayaseelan J.C."/>
            <person name="Lara F."/>
            <person name="Munidasa M."/>
            <person name="Palculict T."/>
            <person name="Patil S."/>
            <person name="Pu L.-L."/>
            <person name="Saada N."/>
            <person name="Tang L."/>
            <person name="Weissenberger G."/>
            <person name="Zhu Y."/>
            <person name="Hemphill L."/>
            <person name="Shang Y."/>
            <person name="Youmans B."/>
            <person name="Ayvaz T."/>
            <person name="Ross M."/>
            <person name="Santibanez J."/>
            <person name="Aqrawi P."/>
            <person name="Gross S."/>
            <person name="Joshi V."/>
            <person name="Fowler G."/>
            <person name="Nazareth L."/>
            <person name="Reid J."/>
            <person name="Worley K."/>
            <person name="Petrosino J."/>
            <person name="Highlander S."/>
            <person name="Gibbs R."/>
        </authorList>
    </citation>
    <scope>NUCLEOTIDE SEQUENCE [LARGE SCALE GENOMIC DNA]</scope>
    <source>
        <strain evidence="3 4">ATCC 12755</strain>
    </source>
</reference>
<dbReference type="NCBIfam" id="NF001095">
    <property type="entry name" value="PRK00124.1"/>
    <property type="match status" value="1"/>
</dbReference>
<sequence>MHLLGAPLTIEVIVKEGTFERSKQMRLFIDGDGSPVKNEVIELAQQYQLPVVIVTSVDHYTTKDYPAHVHFVYVDKGSDRADYEIVKEIEPGDFLVTQDYGLASLVLPKKARVFHHNSTEYLPETIDFLLGQRYLGAQMRKAGKRTKGPKPFTKEDREVFKRIFENELRQTLAK</sequence>
<organism evidence="3 4">
    <name type="scientific">Enterococcus casseliflavus ATCC 12755</name>
    <dbReference type="NCBI Taxonomy" id="888066"/>
    <lineage>
        <taxon>Bacteria</taxon>
        <taxon>Bacillati</taxon>
        <taxon>Bacillota</taxon>
        <taxon>Bacilli</taxon>
        <taxon>Lactobacillales</taxon>
        <taxon>Enterococcaceae</taxon>
        <taxon>Enterococcus</taxon>
    </lineage>
</organism>
<dbReference type="InterPro" id="IPR003791">
    <property type="entry name" value="UPF0178"/>
</dbReference>
<evidence type="ECO:0000313" key="4">
    <source>
        <dbReference type="Proteomes" id="UP000004835"/>
    </source>
</evidence>
<comment type="caution">
    <text evidence="3">The sequence shown here is derived from an EMBL/GenBank/DDBJ whole genome shotgun (WGS) entry which is preliminary data.</text>
</comment>
<dbReference type="Pfam" id="PF02639">
    <property type="entry name" value="DUF188"/>
    <property type="match status" value="1"/>
</dbReference>
<comment type="similarity">
    <text evidence="1 2">Belongs to the UPF0178 family.</text>
</comment>
<dbReference type="AlphaFoldDB" id="F0EI13"/>
<protein>
    <recommendedName>
        <fullName evidence="2">UPF0178 protein HMPREF9087_1055</fullName>
    </recommendedName>
</protein>
<dbReference type="HAMAP" id="MF_00489">
    <property type="entry name" value="UPF0178"/>
    <property type="match status" value="1"/>
</dbReference>
<proteinExistence type="inferred from homology"/>
<accession>F0EI13</accession>
<evidence type="ECO:0000256" key="1">
    <source>
        <dbReference type="ARBA" id="ARBA00008522"/>
    </source>
</evidence>
<evidence type="ECO:0000313" key="3">
    <source>
        <dbReference type="EMBL" id="EGC70321.1"/>
    </source>
</evidence>
<name>F0EI13_ENTCA</name>
<dbReference type="PANTHER" id="PTHR35146:SF1">
    <property type="entry name" value="UPF0178 PROTEIN YAII"/>
    <property type="match status" value="1"/>
</dbReference>
<gene>
    <name evidence="3" type="ORF">HMPREF9087_1055</name>
</gene>
<evidence type="ECO:0000256" key="2">
    <source>
        <dbReference type="HAMAP-Rule" id="MF_00489"/>
    </source>
</evidence>
<dbReference type="HOGENOM" id="CLU_106619_0_0_9"/>
<dbReference type="EMBL" id="AEWT01000009">
    <property type="protein sequence ID" value="EGC70321.1"/>
    <property type="molecule type" value="Genomic_DNA"/>
</dbReference>